<dbReference type="PANTHER" id="PTHR42681:SF1">
    <property type="entry name" value="MALONYL-COA-ACYL CARRIER PROTEIN TRANSACYLASE, MITOCHONDRIAL"/>
    <property type="match status" value="1"/>
</dbReference>
<evidence type="ECO:0000256" key="3">
    <source>
        <dbReference type="ARBA" id="ARBA00023315"/>
    </source>
</evidence>
<dbReference type="InterPro" id="IPR016036">
    <property type="entry name" value="Malonyl_transacylase_ACP-bd"/>
</dbReference>
<keyword evidence="7" id="KW-1185">Reference proteome</keyword>
<dbReference type="GO" id="GO:0005739">
    <property type="term" value="C:mitochondrion"/>
    <property type="evidence" value="ECO:0007669"/>
    <property type="project" value="TreeGrafter"/>
</dbReference>
<dbReference type="SMART" id="SM00827">
    <property type="entry name" value="PKS_AT"/>
    <property type="match status" value="1"/>
</dbReference>
<evidence type="ECO:0000313" key="6">
    <source>
        <dbReference type="EMBL" id="KKY33706.1"/>
    </source>
</evidence>
<dbReference type="GO" id="GO:0006633">
    <property type="term" value="P:fatty acid biosynthetic process"/>
    <property type="evidence" value="ECO:0007669"/>
    <property type="project" value="TreeGrafter"/>
</dbReference>
<keyword evidence="2" id="KW-0808">Transferase</keyword>
<dbReference type="SUPFAM" id="SSF52151">
    <property type="entry name" value="FabD/lysophospholipase-like"/>
    <property type="match status" value="1"/>
</dbReference>
<accession>A0A0G2FHV0</accession>
<dbReference type="GO" id="GO:0004314">
    <property type="term" value="F:[acyl-carrier-protein] S-malonyltransferase activity"/>
    <property type="evidence" value="ECO:0007669"/>
    <property type="project" value="UniProtKB-EC"/>
</dbReference>
<dbReference type="InterPro" id="IPR014043">
    <property type="entry name" value="Acyl_transferase_dom"/>
</dbReference>
<dbReference type="SUPFAM" id="SSF55048">
    <property type="entry name" value="Probable ACP-binding domain of malonyl-CoA ACP transacylase"/>
    <property type="match status" value="1"/>
</dbReference>
<reference evidence="6 7" key="2">
    <citation type="submission" date="2015-05" db="EMBL/GenBank/DDBJ databases">
        <authorList>
            <person name="Morales-Cruz A."/>
            <person name="Amrine K.C."/>
            <person name="Cantu D."/>
        </authorList>
    </citation>
    <scope>NUCLEOTIDE SEQUENCE [LARGE SCALE GENOMIC DNA]</scope>
    <source>
        <strain evidence="6">DA912</strain>
    </source>
</reference>
<dbReference type="InterPro" id="IPR016035">
    <property type="entry name" value="Acyl_Trfase/lysoPLipase"/>
</dbReference>
<proteinExistence type="predicted"/>
<dbReference type="Gene3D" id="3.40.366.10">
    <property type="entry name" value="Malonyl-Coenzyme A Acyl Carrier Protein, domain 2"/>
    <property type="match status" value="1"/>
</dbReference>
<evidence type="ECO:0000313" key="7">
    <source>
        <dbReference type="Proteomes" id="UP000034680"/>
    </source>
</evidence>
<dbReference type="InterPro" id="IPR050858">
    <property type="entry name" value="Mal-CoA-ACP_Trans/PKS_FabD"/>
</dbReference>
<dbReference type="Pfam" id="PF00698">
    <property type="entry name" value="Acyl_transf_1"/>
    <property type="match status" value="1"/>
</dbReference>
<dbReference type="AlphaFoldDB" id="A0A0G2FHV0"/>
<dbReference type="Gene3D" id="3.30.70.250">
    <property type="entry name" value="Malonyl-CoA ACP transacylase, ACP-binding"/>
    <property type="match status" value="1"/>
</dbReference>
<keyword evidence="3" id="KW-0012">Acyltransferase</keyword>
<dbReference type="OrthoDB" id="541883at2759"/>
<comment type="caution">
    <text evidence="6">The sequence shown here is derived from an EMBL/GenBank/DDBJ whole genome shotgun (WGS) entry which is preliminary data.</text>
</comment>
<protein>
    <recommendedName>
        <fullName evidence="1">[acyl-carrier-protein] S-malonyltransferase</fullName>
        <ecNumber evidence="1">2.3.1.39</ecNumber>
    </recommendedName>
</protein>
<evidence type="ECO:0000256" key="1">
    <source>
        <dbReference type="ARBA" id="ARBA00013258"/>
    </source>
</evidence>
<evidence type="ECO:0000256" key="4">
    <source>
        <dbReference type="ARBA" id="ARBA00048462"/>
    </source>
</evidence>
<comment type="catalytic activity">
    <reaction evidence="4">
        <text>holo-[ACP] + malonyl-CoA = malonyl-[ACP] + CoA</text>
        <dbReference type="Rhea" id="RHEA:41792"/>
        <dbReference type="Rhea" id="RHEA-COMP:9623"/>
        <dbReference type="Rhea" id="RHEA-COMP:9685"/>
        <dbReference type="ChEBI" id="CHEBI:57287"/>
        <dbReference type="ChEBI" id="CHEBI:57384"/>
        <dbReference type="ChEBI" id="CHEBI:64479"/>
        <dbReference type="ChEBI" id="CHEBI:78449"/>
        <dbReference type="EC" id="2.3.1.39"/>
    </reaction>
</comment>
<evidence type="ECO:0000259" key="5">
    <source>
        <dbReference type="SMART" id="SM00827"/>
    </source>
</evidence>
<dbReference type="InterPro" id="IPR001227">
    <property type="entry name" value="Ac_transferase_dom_sf"/>
</dbReference>
<organism evidence="6 7">
    <name type="scientific">Diaporthe ampelina</name>
    <dbReference type="NCBI Taxonomy" id="1214573"/>
    <lineage>
        <taxon>Eukaryota</taxon>
        <taxon>Fungi</taxon>
        <taxon>Dikarya</taxon>
        <taxon>Ascomycota</taxon>
        <taxon>Pezizomycotina</taxon>
        <taxon>Sordariomycetes</taxon>
        <taxon>Sordariomycetidae</taxon>
        <taxon>Diaporthales</taxon>
        <taxon>Diaporthaceae</taxon>
        <taxon>Diaporthe</taxon>
    </lineage>
</organism>
<dbReference type="PANTHER" id="PTHR42681">
    <property type="entry name" value="MALONYL-COA-ACYL CARRIER PROTEIN TRANSACYLASE, MITOCHONDRIAL"/>
    <property type="match status" value="1"/>
</dbReference>
<sequence length="357" mass="38898">MIDPWLEAFPRTAAPIIDEIDSVLGYSLTRIIREGPNSLLSATPHAQPAIMATSVLILRILEVEFCFDVAARIDFTLGHSLGEFAALVAGGYLAFEDSLHLVQRRAEVMAAATAAARSEYGGEYGMVAIVTEPEYLPQLIDAVENFVAYPSIDKADSGADSDVPPIEQVLIANVNSKNQIVLSGNMAKIKTLVAHVRQYLGHDPRAVRLNSDSPFHSPLTMRSLLAGRSRAPGREAHGIVTFPGKVQCISNVSARPFGSKAELEDLLARSCLETVRWWDSIRYVDQHEKVRRWIGIGPGKVGRNLVGKEVGMRGTDAVKGGGVWAITDPSDIHGMLRGLEETDPLLEEEERIIGDEP</sequence>
<feature type="domain" description="Malonyl-CoA:ACP transacylase (MAT)" evidence="5">
    <location>
        <begin position="8"/>
        <end position="339"/>
    </location>
</feature>
<reference evidence="6 7" key="1">
    <citation type="submission" date="2015-05" db="EMBL/GenBank/DDBJ databases">
        <title>Distinctive expansion of gene families associated with plant cell wall degradation and secondary metabolism in the genomes of grapevine trunk pathogens.</title>
        <authorList>
            <person name="Lawrence D.P."/>
            <person name="Travadon R."/>
            <person name="Rolshausen P.E."/>
            <person name="Baumgartner K."/>
        </authorList>
    </citation>
    <scope>NUCLEOTIDE SEQUENCE [LARGE SCALE GENOMIC DNA]</scope>
    <source>
        <strain evidence="6">DA912</strain>
    </source>
</reference>
<dbReference type="EC" id="2.3.1.39" evidence="1"/>
<gene>
    <name evidence="6" type="ORF">UCDDA912_g06305</name>
</gene>
<dbReference type="STRING" id="1214573.A0A0G2FHV0"/>
<dbReference type="EMBL" id="LCUC01000234">
    <property type="protein sequence ID" value="KKY33706.1"/>
    <property type="molecule type" value="Genomic_DNA"/>
</dbReference>
<name>A0A0G2FHV0_9PEZI</name>
<dbReference type="Proteomes" id="UP000034680">
    <property type="component" value="Unassembled WGS sequence"/>
</dbReference>
<evidence type="ECO:0000256" key="2">
    <source>
        <dbReference type="ARBA" id="ARBA00022679"/>
    </source>
</evidence>